<dbReference type="InterPro" id="IPR001486">
    <property type="entry name" value="Hemoglobin_trunc"/>
</dbReference>
<feature type="compositionally biased region" description="Basic and acidic residues" evidence="5">
    <location>
        <begin position="145"/>
        <end position="154"/>
    </location>
</feature>
<evidence type="ECO:0000256" key="5">
    <source>
        <dbReference type="SAM" id="MobiDB-lite"/>
    </source>
</evidence>
<accession>A0A7G9RKC2</accession>
<organism evidence="6 7">
    <name type="scientific">Diaphorobacter ruginosibacter</name>
    <dbReference type="NCBI Taxonomy" id="1715720"/>
    <lineage>
        <taxon>Bacteria</taxon>
        <taxon>Pseudomonadati</taxon>
        <taxon>Pseudomonadota</taxon>
        <taxon>Betaproteobacteria</taxon>
        <taxon>Burkholderiales</taxon>
        <taxon>Comamonadaceae</taxon>
        <taxon>Diaphorobacter</taxon>
    </lineage>
</organism>
<protein>
    <submittedName>
        <fullName evidence="6">Group III truncated hemoglobin</fullName>
    </submittedName>
</protein>
<dbReference type="KEGG" id="drg:H9K76_15855"/>
<reference evidence="6 7" key="1">
    <citation type="submission" date="2020-08" db="EMBL/GenBank/DDBJ databases">
        <title>Genome sequence of Diaphorobacter ruginosibacter DSM 27467T.</title>
        <authorList>
            <person name="Hyun D.-W."/>
            <person name="Bae J.-W."/>
        </authorList>
    </citation>
    <scope>NUCLEOTIDE SEQUENCE [LARGE SCALE GENOMIC DNA]</scope>
    <source>
        <strain evidence="6 7">DSM 27467</strain>
    </source>
</reference>
<dbReference type="InterPro" id="IPR012292">
    <property type="entry name" value="Globin/Proto"/>
</dbReference>
<name>A0A7G9RKC2_9BURK</name>
<sequence length="154" mass="17558">MSPNSMPPHAPSALNQEAIARLVRDFYGDVLKDELLGPVFRAEIGEHWDAHLQRMVDFWCTVMLGSKCFRGNLVHRHMQLRGVTPAHFNAWIQLWTQHTQHRFDSASTYKLRRVAHDIGRQLFSSYFNGREHQAPANPPGPSVHKHADGGRKAS</sequence>
<keyword evidence="3" id="KW-0479">Metal-binding</keyword>
<evidence type="ECO:0000256" key="1">
    <source>
        <dbReference type="ARBA" id="ARBA00022448"/>
    </source>
</evidence>
<proteinExistence type="predicted"/>
<gene>
    <name evidence="6" type="ORF">H9K76_15855</name>
</gene>
<dbReference type="GO" id="GO:0046872">
    <property type="term" value="F:metal ion binding"/>
    <property type="evidence" value="ECO:0007669"/>
    <property type="project" value="UniProtKB-KW"/>
</dbReference>
<keyword evidence="4" id="KW-0408">Iron</keyword>
<dbReference type="SUPFAM" id="SSF46458">
    <property type="entry name" value="Globin-like"/>
    <property type="match status" value="1"/>
</dbReference>
<evidence type="ECO:0000256" key="3">
    <source>
        <dbReference type="ARBA" id="ARBA00022723"/>
    </source>
</evidence>
<keyword evidence="1" id="KW-0813">Transport</keyword>
<dbReference type="GO" id="GO:0019825">
    <property type="term" value="F:oxygen binding"/>
    <property type="evidence" value="ECO:0007669"/>
    <property type="project" value="InterPro"/>
</dbReference>
<dbReference type="Proteomes" id="UP000515811">
    <property type="component" value="Chromosome"/>
</dbReference>
<evidence type="ECO:0000313" key="6">
    <source>
        <dbReference type="EMBL" id="QNN56047.1"/>
    </source>
</evidence>
<keyword evidence="7" id="KW-1185">Reference proteome</keyword>
<evidence type="ECO:0000313" key="7">
    <source>
        <dbReference type="Proteomes" id="UP000515811"/>
    </source>
</evidence>
<dbReference type="EMBL" id="CP060714">
    <property type="protein sequence ID" value="QNN56047.1"/>
    <property type="molecule type" value="Genomic_DNA"/>
</dbReference>
<evidence type="ECO:0000256" key="2">
    <source>
        <dbReference type="ARBA" id="ARBA00022617"/>
    </source>
</evidence>
<feature type="region of interest" description="Disordered" evidence="5">
    <location>
        <begin position="130"/>
        <end position="154"/>
    </location>
</feature>
<evidence type="ECO:0000256" key="4">
    <source>
        <dbReference type="ARBA" id="ARBA00023004"/>
    </source>
</evidence>
<dbReference type="GO" id="GO:0020037">
    <property type="term" value="F:heme binding"/>
    <property type="evidence" value="ECO:0007669"/>
    <property type="project" value="InterPro"/>
</dbReference>
<keyword evidence="2" id="KW-0349">Heme</keyword>
<dbReference type="Gene3D" id="1.10.490.10">
    <property type="entry name" value="Globins"/>
    <property type="match status" value="1"/>
</dbReference>
<dbReference type="InterPro" id="IPR009050">
    <property type="entry name" value="Globin-like_sf"/>
</dbReference>
<dbReference type="AlphaFoldDB" id="A0A7G9RKC2"/>
<dbReference type="Pfam" id="PF01152">
    <property type="entry name" value="Bac_globin"/>
    <property type="match status" value="1"/>
</dbReference>
<dbReference type="CDD" id="cd08916">
    <property type="entry name" value="TrHb3_P"/>
    <property type="match status" value="1"/>
</dbReference>